<feature type="compositionally biased region" description="Low complexity" evidence="12">
    <location>
        <begin position="656"/>
        <end position="669"/>
    </location>
</feature>
<keyword evidence="7" id="KW-0915">Sodium</keyword>
<proteinExistence type="inferred from homology"/>
<dbReference type="PROSITE" id="PS50283">
    <property type="entry name" value="NA_SOLUT_SYMP_3"/>
    <property type="match status" value="1"/>
</dbReference>
<dbReference type="Gene3D" id="1.20.1730.10">
    <property type="entry name" value="Sodium/glucose cotransporter"/>
    <property type="match status" value="1"/>
</dbReference>
<evidence type="ECO:0000256" key="4">
    <source>
        <dbReference type="ARBA" id="ARBA00022475"/>
    </source>
</evidence>
<organism evidence="14 15">
    <name type="scientific">Macrostomum lignano</name>
    <dbReference type="NCBI Taxonomy" id="282301"/>
    <lineage>
        <taxon>Eukaryota</taxon>
        <taxon>Metazoa</taxon>
        <taxon>Spiralia</taxon>
        <taxon>Lophotrochozoa</taxon>
        <taxon>Platyhelminthes</taxon>
        <taxon>Rhabditophora</taxon>
        <taxon>Macrostomorpha</taxon>
        <taxon>Macrostomida</taxon>
        <taxon>Macrostomidae</taxon>
        <taxon>Macrostomum</taxon>
    </lineage>
</organism>
<dbReference type="InterPro" id="IPR051163">
    <property type="entry name" value="Sodium:Solute_Symporter_SSF"/>
</dbReference>
<dbReference type="Pfam" id="PF00474">
    <property type="entry name" value="SSF"/>
    <property type="match status" value="1"/>
</dbReference>
<dbReference type="InterPro" id="IPR001734">
    <property type="entry name" value="Na/solute_symporter"/>
</dbReference>
<dbReference type="PANTHER" id="PTHR42985">
    <property type="entry name" value="SODIUM-COUPLED MONOCARBOXYLATE TRANSPORTER"/>
    <property type="match status" value="1"/>
</dbReference>
<keyword evidence="6 13" id="KW-1133">Transmembrane helix</keyword>
<feature type="transmembrane region" description="Helical" evidence="13">
    <location>
        <begin position="260"/>
        <end position="278"/>
    </location>
</feature>
<feature type="transmembrane region" description="Helical" evidence="13">
    <location>
        <begin position="529"/>
        <end position="554"/>
    </location>
</feature>
<feature type="transmembrane region" description="Helical" evidence="13">
    <location>
        <begin position="26"/>
        <end position="49"/>
    </location>
</feature>
<keyword evidence="10" id="KW-0739">Sodium transport</keyword>
<feature type="transmembrane region" description="Helical" evidence="13">
    <location>
        <begin position="70"/>
        <end position="89"/>
    </location>
</feature>
<dbReference type="PANTHER" id="PTHR42985:SF40">
    <property type="entry name" value="LD47995P-RELATED"/>
    <property type="match status" value="1"/>
</dbReference>
<keyword evidence="4" id="KW-1003">Cell membrane</keyword>
<feature type="transmembrane region" description="Helical" evidence="13">
    <location>
        <begin position="185"/>
        <end position="205"/>
    </location>
</feature>
<feature type="transmembrane region" description="Helical" evidence="13">
    <location>
        <begin position="146"/>
        <end position="165"/>
    </location>
</feature>
<dbReference type="CDD" id="cd11492">
    <property type="entry name" value="SLC5sbd_NIS-SMVT"/>
    <property type="match status" value="1"/>
</dbReference>
<feature type="transmembrane region" description="Helical" evidence="13">
    <location>
        <begin position="359"/>
        <end position="384"/>
    </location>
</feature>
<evidence type="ECO:0000256" key="5">
    <source>
        <dbReference type="ARBA" id="ARBA00022692"/>
    </source>
</evidence>
<feature type="transmembrane region" description="Helical" evidence="13">
    <location>
        <begin position="465"/>
        <end position="483"/>
    </location>
</feature>
<feature type="transmembrane region" description="Helical" evidence="13">
    <location>
        <begin position="101"/>
        <end position="126"/>
    </location>
</feature>
<evidence type="ECO:0000313" key="14">
    <source>
        <dbReference type="Proteomes" id="UP000095280"/>
    </source>
</evidence>
<evidence type="ECO:0000256" key="11">
    <source>
        <dbReference type="RuleBase" id="RU362091"/>
    </source>
</evidence>
<evidence type="ECO:0000256" key="2">
    <source>
        <dbReference type="ARBA" id="ARBA00006434"/>
    </source>
</evidence>
<evidence type="ECO:0000256" key="9">
    <source>
        <dbReference type="ARBA" id="ARBA00023136"/>
    </source>
</evidence>
<dbReference type="AlphaFoldDB" id="A0A1I8GVZ1"/>
<comment type="subcellular location">
    <subcellularLocation>
        <location evidence="1">Cell membrane</location>
        <topology evidence="1">Multi-pass membrane protein</topology>
    </subcellularLocation>
</comment>
<keyword evidence="5 13" id="KW-0812">Transmembrane</keyword>
<dbReference type="InterPro" id="IPR038377">
    <property type="entry name" value="Na/Glc_symporter_sf"/>
</dbReference>
<dbReference type="GO" id="GO:0015293">
    <property type="term" value="F:symporter activity"/>
    <property type="evidence" value="ECO:0007669"/>
    <property type="project" value="TreeGrafter"/>
</dbReference>
<keyword evidence="8" id="KW-0406">Ion transport</keyword>
<feature type="region of interest" description="Disordered" evidence="12">
    <location>
        <begin position="591"/>
        <end position="621"/>
    </location>
</feature>
<evidence type="ECO:0000256" key="3">
    <source>
        <dbReference type="ARBA" id="ARBA00022448"/>
    </source>
</evidence>
<dbReference type="NCBIfam" id="TIGR00813">
    <property type="entry name" value="sss"/>
    <property type="match status" value="1"/>
</dbReference>
<comment type="similarity">
    <text evidence="2 11">Belongs to the sodium:solute symporter (SSF) (TC 2.A.21) family.</text>
</comment>
<evidence type="ECO:0000256" key="6">
    <source>
        <dbReference type="ARBA" id="ARBA00022989"/>
    </source>
</evidence>
<accession>A0A1I8GVZ1</accession>
<feature type="transmembrane region" description="Helical" evidence="13">
    <location>
        <begin position="212"/>
        <end position="240"/>
    </location>
</feature>
<reference evidence="15" key="1">
    <citation type="submission" date="2016-11" db="UniProtKB">
        <authorList>
            <consortium name="WormBaseParasite"/>
        </authorList>
    </citation>
    <scope>IDENTIFICATION</scope>
</reference>
<evidence type="ECO:0000256" key="10">
    <source>
        <dbReference type="ARBA" id="ARBA00023201"/>
    </source>
</evidence>
<evidence type="ECO:0000256" key="8">
    <source>
        <dbReference type="ARBA" id="ARBA00023065"/>
    </source>
</evidence>
<evidence type="ECO:0000256" key="7">
    <source>
        <dbReference type="ARBA" id="ARBA00023053"/>
    </source>
</evidence>
<feature type="transmembrane region" description="Helical" evidence="13">
    <location>
        <begin position="299"/>
        <end position="324"/>
    </location>
</feature>
<sequence length="718" mass="77420">MEQLIGSVAMAAASMKDQVYYSNNQFIWADYLVFSVFLVGSAAIGIYFSMTGGRQKTTTEYLMGDRSMQLVPVSISILVSFTSAILILGSPAEIYLNGIIYFYYVIGMMLACIISAYTFVPLFFPLKMTSSFEYLEERFGSRAVRIVGNLLYILKGIVYMGIAMYAPSTAMEQVTGKVFKKEYAIVMSGVIGTFYTMLGGLKAVVWTDVFQAGVMISGVFGIFIRAAVDAGGFGSMYYYAEKYDRIVWWEGSPDPTERHTMWGLIIGSAIGWVYTMGVNQASVQRFSSLPSLAKAKWSVLLNVPGSLILTWGSCFMGLAIFGYYASIGCDIYGAGWVGKNQIVPYYVMDRMAVPCFPGLFVAALFSGALSSISSSLNACSAIVWKDILQPFSYFSRLSERTATIITKALVLLFGILGTGMGFIATSLGGTVLQASLSFSGATGGPSLGLFLLGALFPFVNWVGGLVGPIVGVTLSMWVSIGAYSSSKQEVEVPADTSRCNYTVLPPTRDPTAMSATLPPGLDAWYSISYLWYPAVGVFTTIIVGVIVSLIASLFGVQTKTHRKFVFPLVYKLFNSLPKGCMTTFNITFIEDDDNDDENDSKNNVTPFAAKSDASVSSEEAAGKAHQADGSAAFLADKNDEQHTDGEAVDMTQMAESGSNAGANKNSSVSLRNRASGGLDNSAFVSDTAGKSPTDGALTEVQIKLMKVKNYTILNQAEN</sequence>
<dbReference type="WBParaSite" id="maker-uti_cns_0003238-snap-gene-0.7-mRNA-1">
    <property type="protein sequence ID" value="maker-uti_cns_0003238-snap-gene-0.7-mRNA-1"/>
    <property type="gene ID" value="maker-uti_cns_0003238-snap-gene-0.7"/>
</dbReference>
<evidence type="ECO:0000256" key="12">
    <source>
        <dbReference type="SAM" id="MobiDB-lite"/>
    </source>
</evidence>
<dbReference type="GO" id="GO:0005886">
    <property type="term" value="C:plasma membrane"/>
    <property type="evidence" value="ECO:0007669"/>
    <property type="project" value="UniProtKB-SubCell"/>
</dbReference>
<feature type="transmembrane region" description="Helical" evidence="13">
    <location>
        <begin position="404"/>
        <end position="424"/>
    </location>
</feature>
<protein>
    <submittedName>
        <fullName evidence="15">Sodium-coupled monocarboxylate transporter 1</fullName>
    </submittedName>
</protein>
<dbReference type="GO" id="GO:0006814">
    <property type="term" value="P:sodium ion transport"/>
    <property type="evidence" value="ECO:0007669"/>
    <property type="project" value="UniProtKB-KW"/>
</dbReference>
<dbReference type="Proteomes" id="UP000095280">
    <property type="component" value="Unplaced"/>
</dbReference>
<keyword evidence="9 13" id="KW-0472">Membrane</keyword>
<evidence type="ECO:0000256" key="13">
    <source>
        <dbReference type="SAM" id="Phobius"/>
    </source>
</evidence>
<evidence type="ECO:0000256" key="1">
    <source>
        <dbReference type="ARBA" id="ARBA00004651"/>
    </source>
</evidence>
<feature type="transmembrane region" description="Helical" evidence="13">
    <location>
        <begin position="436"/>
        <end position="458"/>
    </location>
</feature>
<feature type="region of interest" description="Disordered" evidence="12">
    <location>
        <begin position="656"/>
        <end position="691"/>
    </location>
</feature>
<name>A0A1I8GVZ1_9PLAT</name>
<keyword evidence="14" id="KW-1185">Reference proteome</keyword>
<evidence type="ECO:0000313" key="15">
    <source>
        <dbReference type="WBParaSite" id="maker-uti_cns_0003238-snap-gene-0.7-mRNA-1"/>
    </source>
</evidence>
<keyword evidence="3" id="KW-0813">Transport</keyword>